<gene>
    <name evidence="2" type="ordered locus">ACIS_01095</name>
</gene>
<dbReference type="RefSeq" id="WP_012880998.1">
    <property type="nucleotide sequence ID" value="NC_013532.1"/>
</dbReference>
<feature type="region of interest" description="Disordered" evidence="1">
    <location>
        <begin position="49"/>
        <end position="78"/>
    </location>
</feature>
<feature type="compositionally biased region" description="Polar residues" evidence="1">
    <location>
        <begin position="528"/>
        <end position="551"/>
    </location>
</feature>
<organism evidence="2 3">
    <name type="scientific">Anaplasma centrale (strain Israel)</name>
    <name type="common">Anaplasma marginale subsp. centrale (strain Israel)</name>
    <dbReference type="NCBI Taxonomy" id="574556"/>
    <lineage>
        <taxon>Bacteria</taxon>
        <taxon>Pseudomonadati</taxon>
        <taxon>Pseudomonadota</taxon>
        <taxon>Alphaproteobacteria</taxon>
        <taxon>Rickettsiales</taxon>
        <taxon>Anaplasmataceae</taxon>
        <taxon>Anaplasma</taxon>
    </lineage>
</organism>
<reference evidence="2 3" key="1">
    <citation type="journal article" date="2010" name="J. Bacteriol.">
        <title>Complete genome sequence of Anaplasma marginale subsp. centrale.</title>
        <authorList>
            <person name="Herndon D.R."/>
            <person name="Palmer G.H."/>
            <person name="Shkap V."/>
            <person name="Knowles D.P. Jr."/>
            <person name="Brayton K.A."/>
        </authorList>
    </citation>
    <scope>NUCLEOTIDE SEQUENCE [LARGE SCALE GENOMIC DNA]</scope>
    <source>
        <strain evidence="2 3">Israel</strain>
    </source>
</reference>
<feature type="region of interest" description="Disordered" evidence="1">
    <location>
        <begin position="568"/>
        <end position="595"/>
    </location>
</feature>
<name>D1ASW2_ANACI</name>
<feature type="compositionally biased region" description="Low complexity" evidence="1">
    <location>
        <begin position="581"/>
        <end position="595"/>
    </location>
</feature>
<feature type="region of interest" description="Disordered" evidence="1">
    <location>
        <begin position="1"/>
        <end position="26"/>
    </location>
</feature>
<evidence type="ECO:0000313" key="3">
    <source>
        <dbReference type="Proteomes" id="UP000000630"/>
    </source>
</evidence>
<feature type="compositionally biased region" description="Basic and acidic residues" evidence="1">
    <location>
        <begin position="1"/>
        <end position="10"/>
    </location>
</feature>
<dbReference type="EMBL" id="CP001759">
    <property type="protein sequence ID" value="ACZ49565.1"/>
    <property type="molecule type" value="Genomic_DNA"/>
</dbReference>
<dbReference type="KEGG" id="acn:ACIS_01095"/>
<dbReference type="Proteomes" id="UP000000630">
    <property type="component" value="Chromosome"/>
</dbReference>
<accession>D1ASW2</accession>
<dbReference type="AlphaFoldDB" id="D1ASW2"/>
<keyword evidence="3" id="KW-1185">Reference proteome</keyword>
<evidence type="ECO:0000256" key="1">
    <source>
        <dbReference type="SAM" id="MobiDB-lite"/>
    </source>
</evidence>
<proteinExistence type="predicted"/>
<dbReference type="HOGENOM" id="CLU_458326_0_0_5"/>
<evidence type="ECO:0000313" key="2">
    <source>
        <dbReference type="EMBL" id="ACZ49565.1"/>
    </source>
</evidence>
<protein>
    <submittedName>
        <fullName evidence="2">Uncharacterized protein</fullName>
    </submittedName>
</protein>
<dbReference type="OrthoDB" id="7165544at2"/>
<feature type="compositionally biased region" description="Polar residues" evidence="1">
    <location>
        <begin position="568"/>
        <end position="580"/>
    </location>
</feature>
<feature type="region of interest" description="Disordered" evidence="1">
    <location>
        <begin position="527"/>
        <end position="553"/>
    </location>
</feature>
<sequence length="595" mass="65188">MSTEVERREPVATGGNVNPSDPVAKGVKSALKSKKALEEGSAEAKLEAAGIKLSVKDTAATRRATRPTESETRQATPLTASEIGAISRFAEKRTREYMDKFYGGMGKLGITEDQVVSHQRVLRQEALRKGEDFTKEDRQNLTHQLRRAALNPDSDEAQQFAQKVKESHAKVQAEEARAQRQVKYEDPNSPGFMFPIPKTIRELPGASEYPKVMAQLFPDATRVSAWKLLRAEELLTAHIKAGLNPDTFNFDAPIVLPKNEQQKPATKTKQEIDQEQKVVRDRVLKDIDAAGKAMEEAAAIRREQIAGARAERDAKFKELITQRNYEASVKALESSGVAVSDKIKEGIMNRERALAKEAESRAERNAELISKLTERGSTVPNNEASVKAKAPGDRGVVANNDIKESIIEKEKILEKEVKDLEAAGKRVPGFLKLVLNMVQKAVKVVKTVMDLFGAPPTPPDRTASVADNVKAQPGVAHSTGIESKGIVQEKDARDHNPLAEHTAEVEAKLERAGVKIEEQSEVAVDVSRLSTTARSTDNSSQLRDTSAQVAQKSELRDAVQELAGAINATSQQEKLSASIEQQPAAVQQQQSARSR</sequence>